<comment type="similarity">
    <text evidence="2 7">Belongs to the ExbD/TolR family.</text>
</comment>
<evidence type="ECO:0000256" key="2">
    <source>
        <dbReference type="ARBA" id="ARBA00005811"/>
    </source>
</evidence>
<dbReference type="Proteomes" id="UP001203338">
    <property type="component" value="Unassembled WGS sequence"/>
</dbReference>
<comment type="caution">
    <text evidence="9">The sequence shown here is derived from an EMBL/GenBank/DDBJ whole genome shotgun (WGS) entry which is preliminary data.</text>
</comment>
<keyword evidence="5 8" id="KW-1133">Transmembrane helix</keyword>
<dbReference type="InterPro" id="IPR003400">
    <property type="entry name" value="ExbD"/>
</dbReference>
<evidence type="ECO:0000256" key="8">
    <source>
        <dbReference type="SAM" id="Phobius"/>
    </source>
</evidence>
<dbReference type="PANTHER" id="PTHR30558">
    <property type="entry name" value="EXBD MEMBRANE COMPONENT OF PMF-DRIVEN MACROMOLECULE IMPORT SYSTEM"/>
    <property type="match status" value="1"/>
</dbReference>
<reference evidence="9 10" key="1">
    <citation type="submission" date="2022-05" db="EMBL/GenBank/DDBJ databases">
        <authorList>
            <person name="Park J.-S."/>
        </authorList>
    </citation>
    <scope>NUCLEOTIDE SEQUENCE [LARGE SCALE GENOMIC DNA]</scope>
    <source>
        <strain evidence="9 10">2012CJ34-2</strain>
    </source>
</reference>
<feature type="transmembrane region" description="Helical" evidence="8">
    <location>
        <begin position="12"/>
        <end position="31"/>
    </location>
</feature>
<evidence type="ECO:0000256" key="3">
    <source>
        <dbReference type="ARBA" id="ARBA00022475"/>
    </source>
</evidence>
<evidence type="ECO:0000256" key="4">
    <source>
        <dbReference type="ARBA" id="ARBA00022692"/>
    </source>
</evidence>
<comment type="subcellular location">
    <subcellularLocation>
        <location evidence="1">Cell membrane</location>
        <topology evidence="1">Single-pass membrane protein</topology>
    </subcellularLocation>
    <subcellularLocation>
        <location evidence="7">Cell membrane</location>
        <topology evidence="7">Single-pass type II membrane protein</topology>
    </subcellularLocation>
</comment>
<sequence length="139" mass="14904">MKFRRQPAQEVSINMTPLIDVVFLLLIFFMVSTTFTKETRLEIDLPEAAGEVVAAQSRDITLEISEAGSYAIGGQVIEGNSVEVIKSAIERASGGDNTIPLIISADAQTPHEAVVVAMEAVGQAGFVKLSIATREPETK</sequence>
<dbReference type="RefSeq" id="WP_249698884.1">
    <property type="nucleotide sequence ID" value="NZ_JAMFLX010000008.1"/>
</dbReference>
<keyword evidence="3" id="KW-1003">Cell membrane</keyword>
<name>A0ABT0PEI4_9GAMM</name>
<dbReference type="PANTHER" id="PTHR30558:SF3">
    <property type="entry name" value="BIOPOLYMER TRANSPORT PROTEIN EXBD-RELATED"/>
    <property type="match status" value="1"/>
</dbReference>
<evidence type="ECO:0000313" key="10">
    <source>
        <dbReference type="Proteomes" id="UP001203338"/>
    </source>
</evidence>
<evidence type="ECO:0000256" key="5">
    <source>
        <dbReference type="ARBA" id="ARBA00022989"/>
    </source>
</evidence>
<evidence type="ECO:0000313" key="9">
    <source>
        <dbReference type="EMBL" id="MCL6269793.1"/>
    </source>
</evidence>
<evidence type="ECO:0000256" key="6">
    <source>
        <dbReference type="ARBA" id="ARBA00023136"/>
    </source>
</evidence>
<evidence type="ECO:0000256" key="7">
    <source>
        <dbReference type="RuleBase" id="RU003879"/>
    </source>
</evidence>
<keyword evidence="10" id="KW-1185">Reference proteome</keyword>
<evidence type="ECO:0000256" key="1">
    <source>
        <dbReference type="ARBA" id="ARBA00004162"/>
    </source>
</evidence>
<dbReference type="Gene3D" id="3.30.420.270">
    <property type="match status" value="1"/>
</dbReference>
<accession>A0ABT0PEI4</accession>
<keyword evidence="6 8" id="KW-0472">Membrane</keyword>
<protein>
    <submittedName>
        <fullName evidence="9">Biopolymer transporter ExbD</fullName>
    </submittedName>
</protein>
<keyword evidence="4 7" id="KW-0812">Transmembrane</keyword>
<dbReference type="EMBL" id="JAMFLX010000008">
    <property type="protein sequence ID" value="MCL6269793.1"/>
    <property type="molecule type" value="Genomic_DNA"/>
</dbReference>
<keyword evidence="7" id="KW-0813">Transport</keyword>
<organism evidence="9 10">
    <name type="scientific">Parendozoicomonas callyspongiae</name>
    <dbReference type="NCBI Taxonomy" id="2942213"/>
    <lineage>
        <taxon>Bacteria</taxon>
        <taxon>Pseudomonadati</taxon>
        <taxon>Pseudomonadota</taxon>
        <taxon>Gammaproteobacteria</taxon>
        <taxon>Oceanospirillales</taxon>
        <taxon>Endozoicomonadaceae</taxon>
        <taxon>Parendozoicomonas</taxon>
    </lineage>
</organism>
<proteinExistence type="inferred from homology"/>
<dbReference type="Pfam" id="PF02472">
    <property type="entry name" value="ExbD"/>
    <property type="match status" value="1"/>
</dbReference>
<gene>
    <name evidence="9" type="ORF">M3P05_07550</name>
</gene>
<keyword evidence="7" id="KW-0653">Protein transport</keyword>